<dbReference type="EMBL" id="JBBNAG010000005">
    <property type="protein sequence ID" value="KAK9132457.1"/>
    <property type="molecule type" value="Genomic_DNA"/>
</dbReference>
<comment type="caution">
    <text evidence="1">The sequence shown here is derived from an EMBL/GenBank/DDBJ whole genome shotgun (WGS) entry which is preliminary data.</text>
</comment>
<protein>
    <submittedName>
        <fullName evidence="1">Uncharacterized protein</fullName>
    </submittedName>
</protein>
<proteinExistence type="predicted"/>
<gene>
    <name evidence="1" type="ORF">Scep_011985</name>
</gene>
<organism evidence="1 2">
    <name type="scientific">Stephania cephalantha</name>
    <dbReference type="NCBI Taxonomy" id="152367"/>
    <lineage>
        <taxon>Eukaryota</taxon>
        <taxon>Viridiplantae</taxon>
        <taxon>Streptophyta</taxon>
        <taxon>Embryophyta</taxon>
        <taxon>Tracheophyta</taxon>
        <taxon>Spermatophyta</taxon>
        <taxon>Magnoliopsida</taxon>
        <taxon>Ranunculales</taxon>
        <taxon>Menispermaceae</taxon>
        <taxon>Menispermoideae</taxon>
        <taxon>Cissampelideae</taxon>
        <taxon>Stephania</taxon>
    </lineage>
</organism>
<evidence type="ECO:0000313" key="2">
    <source>
        <dbReference type="Proteomes" id="UP001419268"/>
    </source>
</evidence>
<keyword evidence="2" id="KW-1185">Reference proteome</keyword>
<accession>A0AAP0P635</accession>
<dbReference type="Proteomes" id="UP001419268">
    <property type="component" value="Unassembled WGS sequence"/>
</dbReference>
<reference evidence="1 2" key="1">
    <citation type="submission" date="2024-01" db="EMBL/GenBank/DDBJ databases">
        <title>Genome assemblies of Stephania.</title>
        <authorList>
            <person name="Yang L."/>
        </authorList>
    </citation>
    <scope>NUCLEOTIDE SEQUENCE [LARGE SCALE GENOMIC DNA]</scope>
    <source>
        <strain evidence="1">JXDWG</strain>
        <tissue evidence="1">Leaf</tissue>
    </source>
</reference>
<evidence type="ECO:0000313" key="1">
    <source>
        <dbReference type="EMBL" id="KAK9132457.1"/>
    </source>
</evidence>
<dbReference type="AlphaFoldDB" id="A0AAP0P635"/>
<name>A0AAP0P635_9MAGN</name>
<sequence length="67" mass="7671">MPSCSCVNPPTFNIVNHIDLKIKQPNLLDSCDIDVILLRRISLQLIFPGDDILEPYGQFFHTPNNYL</sequence>